<dbReference type="KEGG" id="yrh:AABB31_05475"/>
<evidence type="ECO:0000313" key="2">
    <source>
        <dbReference type="Proteomes" id="UP001470809"/>
    </source>
</evidence>
<dbReference type="EMBL" id="CP151767">
    <property type="protein sequence ID" value="WZU68367.2"/>
    <property type="molecule type" value="Genomic_DNA"/>
</dbReference>
<accession>A0AAN0NL48</accession>
<protein>
    <recommendedName>
        <fullName evidence="3">Transferrin-binding protein B C-lobe/N-lobe beta barrel domain-containing protein</fullName>
    </recommendedName>
</protein>
<evidence type="ECO:0000313" key="1">
    <source>
        <dbReference type="EMBL" id="WZU68367.2"/>
    </source>
</evidence>
<evidence type="ECO:0008006" key="3">
    <source>
        <dbReference type="Google" id="ProtNLM"/>
    </source>
</evidence>
<dbReference type="RefSeq" id="WP_373634860.1">
    <property type="nucleotide sequence ID" value="NZ_CP151767.2"/>
</dbReference>
<dbReference type="AlphaFoldDB" id="A0AAN0NL48"/>
<proteinExistence type="predicted"/>
<name>A0AAN0NL48_9RHOB</name>
<gene>
    <name evidence="1" type="ORF">AABB31_05475</name>
</gene>
<sequence>MLALSVSACATTTETITTQTAQSAFRTPVDGKTDAGFVVGPLTRSFSNHNAEGDGYANTIGPLIEGGFGAAAGILPTTTVLAQPDSGSISYDANFIVRALVGIGETDGQVHAFSVGQNGQIELTADFGANTLTGSADQFSVDGVLDENGTGMSGTVRWTDQTGALIGQVGSDEVIGAFQGHSDTTVFTGGFIGTAQPTP</sequence>
<keyword evidence="2" id="KW-1185">Reference proteome</keyword>
<reference evidence="2" key="1">
    <citation type="submission" date="2024-04" db="EMBL/GenBank/DDBJ databases">
        <title>Phylogenomic analyses of a clade within the roseobacter group suggest taxonomic reassignments of species of the genera Aestuariivita, Citreicella, Loktanella, Nautella, Pelagibaca, Ruegeria, Thalassobius, Thiobacimonas and Tropicibacter, and the proposal o.</title>
        <authorList>
            <person name="Jeon C.O."/>
        </authorList>
    </citation>
    <scope>NUCLEOTIDE SEQUENCE [LARGE SCALE GENOMIC DNA]</scope>
    <source>
        <strain evidence="2">SS1-5</strain>
    </source>
</reference>
<reference evidence="1 2" key="2">
    <citation type="submission" date="2024-08" db="EMBL/GenBank/DDBJ databases">
        <title>Phylogenomic analyses of a clade within the roseobacter group suggest taxonomic reassignments of species of the genera Aestuariivita, Citreicella, Loktanella, Nautella, Pelagibaca, Ruegeria, Thalassobius, Thiobacimonas and Tropicibacter, and the proposal o.</title>
        <authorList>
            <person name="Jeon C.O."/>
        </authorList>
    </citation>
    <scope>NUCLEOTIDE SEQUENCE [LARGE SCALE GENOMIC DNA]</scope>
    <source>
        <strain evidence="1 2">SS1-5</strain>
    </source>
</reference>
<dbReference type="Proteomes" id="UP001470809">
    <property type="component" value="Chromosome"/>
</dbReference>
<organism evidence="1 2">
    <name type="scientific">Yoonia rhodophyticola</name>
    <dbReference type="NCBI Taxonomy" id="3137370"/>
    <lineage>
        <taxon>Bacteria</taxon>
        <taxon>Pseudomonadati</taxon>
        <taxon>Pseudomonadota</taxon>
        <taxon>Alphaproteobacteria</taxon>
        <taxon>Rhodobacterales</taxon>
        <taxon>Paracoccaceae</taxon>
        <taxon>Yoonia</taxon>
    </lineage>
</organism>